<keyword evidence="1" id="KW-0328">Glycosyltransferase</keyword>
<keyword evidence="4" id="KW-0472">Membrane</keyword>
<dbReference type="PANTHER" id="PTHR43630">
    <property type="entry name" value="POLY-BETA-1,6-N-ACETYL-D-GLUCOSAMINE SYNTHASE"/>
    <property type="match status" value="1"/>
</dbReference>
<reference evidence="5 6" key="1">
    <citation type="journal article" date="2014" name="PLoS Genet.">
        <title>Phylogenetically driven sequencing of extremely halophilic archaea reveals strategies for static and dynamic osmo-response.</title>
        <authorList>
            <person name="Becker E.A."/>
            <person name="Seitzer P.M."/>
            <person name="Tritt A."/>
            <person name="Larsen D."/>
            <person name="Krusor M."/>
            <person name="Yao A.I."/>
            <person name="Wu D."/>
            <person name="Madern D."/>
            <person name="Eisen J.A."/>
            <person name="Darling A.E."/>
            <person name="Facciotti M.T."/>
        </authorList>
    </citation>
    <scope>NUCLEOTIDE SEQUENCE [LARGE SCALE GENOMIC DNA]</scope>
    <source>
        <strain evidence="5 6">JCM 12255</strain>
    </source>
</reference>
<dbReference type="InterPro" id="IPR029044">
    <property type="entry name" value="Nucleotide-diphossugar_trans"/>
</dbReference>
<evidence type="ECO:0000313" key="5">
    <source>
        <dbReference type="EMBL" id="ELY57707.1"/>
    </source>
</evidence>
<name>L9X7X3_9EURY</name>
<keyword evidence="6" id="KW-1185">Reference proteome</keyword>
<keyword evidence="2 5" id="KW-0808">Transferase</keyword>
<feature type="transmembrane region" description="Helical" evidence="4">
    <location>
        <begin position="490"/>
        <end position="510"/>
    </location>
</feature>
<organism evidence="5 6">
    <name type="scientific">Natronolimnohabitans innermongolicus JCM 12255</name>
    <dbReference type="NCBI Taxonomy" id="1227499"/>
    <lineage>
        <taxon>Archaea</taxon>
        <taxon>Methanobacteriati</taxon>
        <taxon>Methanobacteriota</taxon>
        <taxon>Stenosarchaea group</taxon>
        <taxon>Halobacteria</taxon>
        <taxon>Halobacteriales</taxon>
        <taxon>Natrialbaceae</taxon>
        <taxon>Natronolimnohabitans</taxon>
    </lineage>
</organism>
<dbReference type="eggNOG" id="arCOG01389">
    <property type="taxonomic scope" value="Archaea"/>
</dbReference>
<evidence type="ECO:0000256" key="3">
    <source>
        <dbReference type="SAM" id="MobiDB-lite"/>
    </source>
</evidence>
<dbReference type="GO" id="GO:0016757">
    <property type="term" value="F:glycosyltransferase activity"/>
    <property type="evidence" value="ECO:0007669"/>
    <property type="project" value="UniProtKB-KW"/>
</dbReference>
<dbReference type="PANTHER" id="PTHR43630:SF1">
    <property type="entry name" value="POLY-BETA-1,6-N-ACETYL-D-GLUCOSAMINE SYNTHASE"/>
    <property type="match status" value="1"/>
</dbReference>
<feature type="transmembrane region" description="Helical" evidence="4">
    <location>
        <begin position="90"/>
        <end position="117"/>
    </location>
</feature>
<dbReference type="AlphaFoldDB" id="L9X7X3"/>
<feature type="transmembrane region" description="Helical" evidence="4">
    <location>
        <begin position="448"/>
        <end position="470"/>
    </location>
</feature>
<accession>L9X7X3</accession>
<evidence type="ECO:0000256" key="4">
    <source>
        <dbReference type="SAM" id="Phobius"/>
    </source>
</evidence>
<evidence type="ECO:0000313" key="6">
    <source>
        <dbReference type="Proteomes" id="UP000011602"/>
    </source>
</evidence>
<keyword evidence="4" id="KW-0812">Transmembrane</keyword>
<feature type="transmembrane region" description="Helical" evidence="4">
    <location>
        <begin position="59"/>
        <end position="78"/>
    </location>
</feature>
<feature type="transmembrane region" description="Helical" evidence="4">
    <location>
        <begin position="123"/>
        <end position="144"/>
    </location>
</feature>
<sequence>MVHEFWMRQLSDTVLPPQPGTDARYWEGVLLVVVIVAIAGSIAASFTAREGILVPADTLGRSAAVVVGVSSVIVLATLAAPGPPPAAVEFLSTTTATILQHAIVIVLALNALVLAVLLIEPGLFLWVLGGYLTVLCLGVGLEYLEVGHAHRRTRESPPPMPDDAPVTVMVAAAFEGEVLPETLRHNLETLADLPFVVVPATKSTDDTVDVARQFEADYPDRVRVVEGTTGSKAGDLNRAWEVVETPYVLILDADEFVDTEFVARGLARLRERPDVGVVQGRKAAANPDDSRLSRFVSIERQHSTWVDHPFVDDVFDAGHFAGSAAIFRREVPPSVDGWTEGVLTEDIELTIRLYLRTDWEVVYDSQMVVWESTPETVWDLVRQRVRWSRGWAQVTRLHGAAIWRSWRDLGWRRTLGLAWVLFIPVSSPFVTIFPILFLLWFVGFAPPLPLVLAIALALFLLPARSIAYGYAAFRDPIVSRTATPTRIVEAVVYANLWILFGWIVQLHSLYLQAAGAPAVWNVTSKVVTKTESTSASGTDYEDRGGDERERDPT</sequence>
<dbReference type="STRING" id="1227499.C493_07444"/>
<comment type="caution">
    <text evidence="5">The sequence shown here is derived from an EMBL/GenBank/DDBJ whole genome shotgun (WGS) entry which is preliminary data.</text>
</comment>
<evidence type="ECO:0000256" key="1">
    <source>
        <dbReference type="ARBA" id="ARBA00022676"/>
    </source>
</evidence>
<feature type="transmembrane region" description="Helical" evidence="4">
    <location>
        <begin position="28"/>
        <end position="47"/>
    </location>
</feature>
<feature type="region of interest" description="Disordered" evidence="3">
    <location>
        <begin position="531"/>
        <end position="553"/>
    </location>
</feature>
<keyword evidence="4" id="KW-1133">Transmembrane helix</keyword>
<dbReference type="Gene3D" id="3.90.550.10">
    <property type="entry name" value="Spore Coat Polysaccharide Biosynthesis Protein SpsA, Chain A"/>
    <property type="match status" value="1"/>
</dbReference>
<dbReference type="Proteomes" id="UP000011602">
    <property type="component" value="Unassembled WGS sequence"/>
</dbReference>
<dbReference type="SUPFAM" id="SSF53448">
    <property type="entry name" value="Nucleotide-diphospho-sugar transferases"/>
    <property type="match status" value="1"/>
</dbReference>
<gene>
    <name evidence="5" type="ORF">C493_07444</name>
</gene>
<feature type="compositionally biased region" description="Basic and acidic residues" evidence="3">
    <location>
        <begin position="540"/>
        <end position="553"/>
    </location>
</feature>
<dbReference type="CDD" id="cd06423">
    <property type="entry name" value="CESA_like"/>
    <property type="match status" value="1"/>
</dbReference>
<dbReference type="PATRIC" id="fig|1227499.3.peg.1497"/>
<feature type="transmembrane region" description="Helical" evidence="4">
    <location>
        <begin position="417"/>
        <end position="442"/>
    </location>
</feature>
<dbReference type="Pfam" id="PF13641">
    <property type="entry name" value="Glyco_tranf_2_3"/>
    <property type="match status" value="1"/>
</dbReference>
<dbReference type="EMBL" id="AOHZ01000040">
    <property type="protein sequence ID" value="ELY57707.1"/>
    <property type="molecule type" value="Genomic_DNA"/>
</dbReference>
<protein>
    <submittedName>
        <fullName evidence="5">Family 2 glycosyl transferase</fullName>
    </submittedName>
</protein>
<proteinExistence type="predicted"/>
<evidence type="ECO:0000256" key="2">
    <source>
        <dbReference type="ARBA" id="ARBA00022679"/>
    </source>
</evidence>